<accession>A0A1B6L819</accession>
<proteinExistence type="inferred from homology"/>
<comment type="similarity">
    <text evidence="1">Belongs to the THUMPD1 family.</text>
</comment>
<dbReference type="PROSITE" id="PS51165">
    <property type="entry name" value="THUMP"/>
    <property type="match status" value="1"/>
</dbReference>
<dbReference type="EMBL" id="GEBQ01020226">
    <property type="protein sequence ID" value="JAT19751.1"/>
    <property type="molecule type" value="Transcribed_RNA"/>
</dbReference>
<dbReference type="AlphaFoldDB" id="A0A1B6L819"/>
<feature type="compositionally biased region" description="Basic residues" evidence="3">
    <location>
        <begin position="1"/>
        <end position="15"/>
    </location>
</feature>
<evidence type="ECO:0000256" key="3">
    <source>
        <dbReference type="SAM" id="MobiDB-lite"/>
    </source>
</evidence>
<dbReference type="GO" id="GO:0003723">
    <property type="term" value="F:RNA binding"/>
    <property type="evidence" value="ECO:0007669"/>
    <property type="project" value="UniProtKB-UniRule"/>
</dbReference>
<feature type="domain" description="THUMP" evidence="4">
    <location>
        <begin position="145"/>
        <end position="251"/>
    </location>
</feature>
<dbReference type="InterPro" id="IPR004114">
    <property type="entry name" value="THUMP_dom"/>
</dbReference>
<gene>
    <name evidence="5" type="ORF">g.52673</name>
</gene>
<protein>
    <recommendedName>
        <fullName evidence="4">THUMP domain-containing protein</fullName>
    </recommendedName>
</protein>
<dbReference type="PANTHER" id="PTHR13452">
    <property type="entry name" value="THUMP DOMAIN CONTAINING PROTEIN 1-RELATED"/>
    <property type="match status" value="1"/>
</dbReference>
<feature type="compositionally biased region" description="Acidic residues" evidence="3">
    <location>
        <begin position="289"/>
        <end position="301"/>
    </location>
</feature>
<evidence type="ECO:0000256" key="1">
    <source>
        <dbReference type="ARBA" id="ARBA00060731"/>
    </source>
</evidence>
<feature type="region of interest" description="Disordered" evidence="3">
    <location>
        <begin position="1"/>
        <end position="25"/>
    </location>
</feature>
<dbReference type="Pfam" id="PF02926">
    <property type="entry name" value="THUMP"/>
    <property type="match status" value="1"/>
</dbReference>
<dbReference type="SUPFAM" id="SSF143437">
    <property type="entry name" value="THUMP domain-like"/>
    <property type="match status" value="1"/>
</dbReference>
<evidence type="ECO:0000256" key="2">
    <source>
        <dbReference type="PROSITE-ProRule" id="PRU00529"/>
    </source>
</evidence>
<sequence length="340" mass="38677">MDKSYKRKNNYHNKPGRGGYSNWNNKRKFNHYLQPGLKGFVCTCNMREKDCVRESYNILNEYADKLYGVEERKEQKSDEKVEEAGGDVEEDIEDELKKEVSSLKATQSWRTPSRFTSVDTGVKNNVFIKTTVEDPVKLALTILNDVADTKTQKARFLLRIVPVEVTCKANLEDIKTAADTLFDKHFRCEPTTFAIIVNKRYNDSLLRDEVIHGLALLVTDKNQEHKANLKEAKKTILLEVMKGICCISVLEDYKRLRHYNLAELAKPEAVEGEAAGGDEGDKEDKEGEQGEESEKEEEEGGGVEKEGQEIKTEKESPLKKSEDPEKTNDVKIEPTDQPNP</sequence>
<keyword evidence="2" id="KW-0694">RNA-binding</keyword>
<feature type="region of interest" description="Disordered" evidence="3">
    <location>
        <begin position="269"/>
        <end position="340"/>
    </location>
</feature>
<dbReference type="PANTHER" id="PTHR13452:SF10">
    <property type="entry name" value="THUMP DOMAIN-CONTAINING PROTEIN 1"/>
    <property type="match status" value="1"/>
</dbReference>
<dbReference type="FunFam" id="3.30.2300.10:FF:000001">
    <property type="entry name" value="THUMP domain-containing protein 1"/>
    <property type="match status" value="1"/>
</dbReference>
<dbReference type="InterPro" id="IPR040183">
    <property type="entry name" value="THUMPD1-like"/>
</dbReference>
<dbReference type="CDD" id="cd11717">
    <property type="entry name" value="THUMP_THUMPD1_like"/>
    <property type="match status" value="1"/>
</dbReference>
<evidence type="ECO:0000313" key="5">
    <source>
        <dbReference type="EMBL" id="JAT19751.1"/>
    </source>
</evidence>
<name>A0A1B6L819_9HEMI</name>
<dbReference type="SMART" id="SM00981">
    <property type="entry name" value="THUMP"/>
    <property type="match status" value="1"/>
</dbReference>
<dbReference type="Gene3D" id="3.30.2300.10">
    <property type="entry name" value="THUMP superfamily"/>
    <property type="match status" value="1"/>
</dbReference>
<reference evidence="5" key="1">
    <citation type="submission" date="2015-11" db="EMBL/GenBank/DDBJ databases">
        <title>De novo transcriptome assembly of four potential Pierce s Disease insect vectors from Arizona vineyards.</title>
        <authorList>
            <person name="Tassone E.E."/>
        </authorList>
    </citation>
    <scope>NUCLEOTIDE SEQUENCE</scope>
</reference>
<feature type="compositionally biased region" description="Basic and acidic residues" evidence="3">
    <location>
        <begin position="302"/>
        <end position="334"/>
    </location>
</feature>
<organism evidence="5">
    <name type="scientific">Graphocephala atropunctata</name>
    <dbReference type="NCBI Taxonomy" id="36148"/>
    <lineage>
        <taxon>Eukaryota</taxon>
        <taxon>Metazoa</taxon>
        <taxon>Ecdysozoa</taxon>
        <taxon>Arthropoda</taxon>
        <taxon>Hexapoda</taxon>
        <taxon>Insecta</taxon>
        <taxon>Pterygota</taxon>
        <taxon>Neoptera</taxon>
        <taxon>Paraneoptera</taxon>
        <taxon>Hemiptera</taxon>
        <taxon>Auchenorrhyncha</taxon>
        <taxon>Membracoidea</taxon>
        <taxon>Cicadellidae</taxon>
        <taxon>Cicadellinae</taxon>
        <taxon>Cicadellini</taxon>
        <taxon>Graphocephala</taxon>
    </lineage>
</organism>
<dbReference type="GO" id="GO:0006400">
    <property type="term" value="P:tRNA modification"/>
    <property type="evidence" value="ECO:0007669"/>
    <property type="project" value="InterPro"/>
</dbReference>
<evidence type="ECO:0000259" key="4">
    <source>
        <dbReference type="PROSITE" id="PS51165"/>
    </source>
</evidence>